<name>A0AA38CNY0_TAXCH</name>
<dbReference type="Proteomes" id="UP000824469">
    <property type="component" value="Unassembled WGS sequence"/>
</dbReference>
<feature type="non-terminal residue" evidence="1">
    <location>
        <position position="112"/>
    </location>
</feature>
<dbReference type="AlphaFoldDB" id="A0AA38CNY0"/>
<comment type="caution">
    <text evidence="1">The sequence shown here is derived from an EMBL/GenBank/DDBJ whole genome shotgun (WGS) entry which is preliminary data.</text>
</comment>
<proteinExistence type="predicted"/>
<accession>A0AA38CNY0</accession>
<organism evidence="1 2">
    <name type="scientific">Taxus chinensis</name>
    <name type="common">Chinese yew</name>
    <name type="synonym">Taxus wallichiana var. chinensis</name>
    <dbReference type="NCBI Taxonomy" id="29808"/>
    <lineage>
        <taxon>Eukaryota</taxon>
        <taxon>Viridiplantae</taxon>
        <taxon>Streptophyta</taxon>
        <taxon>Embryophyta</taxon>
        <taxon>Tracheophyta</taxon>
        <taxon>Spermatophyta</taxon>
        <taxon>Pinopsida</taxon>
        <taxon>Pinidae</taxon>
        <taxon>Conifers II</taxon>
        <taxon>Cupressales</taxon>
        <taxon>Taxaceae</taxon>
        <taxon>Taxus</taxon>
    </lineage>
</organism>
<sequence>MARKGFIAHVEDVDMKHLVLSHLGKHGRELLSYSDESTLEESIRTTGMHLIPPNDLALVLGVSVPKIVVDKQDSVVEKEATSRFHFPLNTGVNQIAHSSMVVQTSSLGVRSE</sequence>
<gene>
    <name evidence="1" type="ORF">KI387_011842</name>
</gene>
<evidence type="ECO:0000313" key="1">
    <source>
        <dbReference type="EMBL" id="KAH9300259.1"/>
    </source>
</evidence>
<reference evidence="1 2" key="1">
    <citation type="journal article" date="2021" name="Nat. Plants">
        <title>The Taxus genome provides insights into paclitaxel biosynthesis.</title>
        <authorList>
            <person name="Xiong X."/>
            <person name="Gou J."/>
            <person name="Liao Q."/>
            <person name="Li Y."/>
            <person name="Zhou Q."/>
            <person name="Bi G."/>
            <person name="Li C."/>
            <person name="Du R."/>
            <person name="Wang X."/>
            <person name="Sun T."/>
            <person name="Guo L."/>
            <person name="Liang H."/>
            <person name="Lu P."/>
            <person name="Wu Y."/>
            <person name="Zhang Z."/>
            <person name="Ro D.K."/>
            <person name="Shang Y."/>
            <person name="Huang S."/>
            <person name="Yan J."/>
        </authorList>
    </citation>
    <scope>NUCLEOTIDE SEQUENCE [LARGE SCALE GENOMIC DNA]</scope>
    <source>
        <strain evidence="1">Ta-2019</strain>
    </source>
</reference>
<evidence type="ECO:0000313" key="2">
    <source>
        <dbReference type="Proteomes" id="UP000824469"/>
    </source>
</evidence>
<keyword evidence="2" id="KW-1185">Reference proteome</keyword>
<dbReference type="EMBL" id="JAHRHJ020000009">
    <property type="protein sequence ID" value="KAH9300259.1"/>
    <property type="molecule type" value="Genomic_DNA"/>
</dbReference>
<protein>
    <submittedName>
        <fullName evidence="1">Uncharacterized protein</fullName>
    </submittedName>
</protein>